<dbReference type="InterPro" id="IPR011049">
    <property type="entry name" value="Serralysin-like_metalloprot_C"/>
</dbReference>
<dbReference type="GO" id="GO:0007156">
    <property type="term" value="P:homophilic cell adhesion via plasma membrane adhesion molecules"/>
    <property type="evidence" value="ECO:0007669"/>
    <property type="project" value="InterPro"/>
</dbReference>
<evidence type="ECO:0000256" key="5">
    <source>
        <dbReference type="ARBA" id="ARBA00022737"/>
    </source>
</evidence>
<name>A0A7W4VMZ5_9HYPH</name>
<dbReference type="Proteomes" id="UP000532010">
    <property type="component" value="Unassembled WGS sequence"/>
</dbReference>
<reference evidence="9 10" key="1">
    <citation type="submission" date="2020-08" db="EMBL/GenBank/DDBJ databases">
        <title>The Agave Microbiome: Exploring the role of microbial communities in plant adaptations to desert environments.</title>
        <authorList>
            <person name="Partida-Martinez L.P."/>
        </authorList>
    </citation>
    <scope>NUCLEOTIDE SEQUENCE [LARGE SCALE GENOMIC DNA]</scope>
    <source>
        <strain evidence="9 10">AT3.9</strain>
    </source>
</reference>
<keyword evidence="4" id="KW-0800">Toxin</keyword>
<dbReference type="PRINTS" id="PR01488">
    <property type="entry name" value="RTXTOXINA"/>
</dbReference>
<dbReference type="InterPro" id="IPR018511">
    <property type="entry name" value="Hemolysin-typ_Ca-bd_CS"/>
</dbReference>
<organism evidence="9 10">
    <name type="scientific">Microvirga lupini</name>
    <dbReference type="NCBI Taxonomy" id="420324"/>
    <lineage>
        <taxon>Bacteria</taxon>
        <taxon>Pseudomonadati</taxon>
        <taxon>Pseudomonadota</taxon>
        <taxon>Alphaproteobacteria</taxon>
        <taxon>Hyphomicrobiales</taxon>
        <taxon>Methylobacteriaceae</taxon>
        <taxon>Microvirga</taxon>
    </lineage>
</organism>
<dbReference type="GO" id="GO:0016020">
    <property type="term" value="C:membrane"/>
    <property type="evidence" value="ECO:0007669"/>
    <property type="project" value="UniProtKB-SubCell"/>
</dbReference>
<comment type="caution">
    <text evidence="9">The sequence shown here is derived from an EMBL/GenBank/DDBJ whole genome shotgun (WGS) entry which is preliminary data.</text>
</comment>
<dbReference type="PROSITE" id="PS00330">
    <property type="entry name" value="HEMOLYSIN_CALCIUM"/>
    <property type="match status" value="6"/>
</dbReference>
<dbReference type="Pfam" id="PF00353">
    <property type="entry name" value="HemolysinCabind"/>
    <property type="match status" value="6"/>
</dbReference>
<comment type="subcellular location">
    <subcellularLocation>
        <location evidence="1">Membrane</location>
    </subcellularLocation>
    <subcellularLocation>
        <location evidence="2">Secreted</location>
    </subcellularLocation>
</comment>
<keyword evidence="5" id="KW-0677">Repeat</keyword>
<protein>
    <submittedName>
        <fullName evidence="9">Ca2+-binding RTX toxin-like protein</fullName>
    </submittedName>
</protein>
<sequence>MAIDVWKAEYWVRDGQLDAGQTSVNRANVASLANGGYVVGWREGNTIKLQIHDGAGNRKGSVFSIDAGSTASQSYLNIQSAGSDGSFVVTWTESDPLPGGVTSFDVKARVFKPNVAGEFTPGGIHIVSDNGTAEQTDNAALATRANGGFVSVTKQGNNLVFAMHDANGQKVTNGSLTVDAGVQPEVARIGTDRYVVSYREGTGISFRIIDTSSGSPVFDGGKVNAASGGISGEVVALLDANGIPTGEFTVVSYRTVSQPTGNWETISSTKYNANGVAQGASTEITTWAYGSEDILNVTALRGGRVAVTYTGSKADNGGEDEYGFVMLKIVEANGSVSAPFVLSAKDDQIFPTISEMADGRLVATWQDPTRPQSAIVSKIVDPRIVGVTVNGTESADIYYGTNIVDQVDFLNGKGGNDTLYGGAGDDFLNGGAGADRLEGGAGYNWASYSTAAVIGASTGVTVNLNNKADNTGEAIGDEYINIHALEGSNFDDRLIGYATIGTALNGGGGTDTLIGGTGNDDLLGSNGDDILIGGGGDDGYFGGEGTDTVSYENARASIALYLADWSKNQGDAAGDRFDYGTLEIYVGTAFNDVMSAYSDAKNDIFYGGKGDDILLGRVGNDKLYGEEGDDTLDGGEGGDTLDGGAGFNYATYETHGNGVRADLSGGAGTGQASGDTYVNIQGLIGSRFNDTLIGSDVEDELNILIGGGGADHLSGLGGYDIASYITSKEGLTINLANTSESTGDAKGDTYEGLYAFHGSNFGDVISGLDVRDEISGKEGADRISGLGGDDYLGGDGGNDTLIGGAGNDTLVGGDGMNTGVFSGALADYTITRAGNTVTVAHKNGTDTDTLTNVRLLEFAGGVKQVINVAPTGLSLSNAIIAENAPFRAEVGRLAATDADGDAIRYSLAPGSSSAFIIEGNVLMATGPLDFETKPVHALTIVASDGYGGMTSINVNVTVTNYTGETTPFTIRGSSRADLLRGESGNDTLYGSTGNDTLYGEAGNDRIFGGTGNDKLYGGSGKDVFVFDTRLNKSSNVDRIYDFRSSDDSIWLDNKYFTKLGSGSLSKPKKFKSDMFTEGKKAQDREDRIVYDKKTGALYYDKDGTGGAAQVKIATISNKTKLYWHDFYVI</sequence>
<dbReference type="AlphaFoldDB" id="A0A7W4VMZ5"/>
<dbReference type="InterPro" id="IPR003995">
    <property type="entry name" value="RTX_toxin_determinant-A"/>
</dbReference>
<dbReference type="Gene3D" id="2.150.10.10">
    <property type="entry name" value="Serralysin-like metalloprotease, C-terminal"/>
    <property type="match status" value="5"/>
</dbReference>
<dbReference type="RefSeq" id="WP_183451933.1">
    <property type="nucleotide sequence ID" value="NZ_JACHWB010000004.1"/>
</dbReference>
<dbReference type="GO" id="GO:0005509">
    <property type="term" value="F:calcium ion binding"/>
    <property type="evidence" value="ECO:0007669"/>
    <property type="project" value="InterPro"/>
</dbReference>
<dbReference type="SMART" id="SM00112">
    <property type="entry name" value="CA"/>
    <property type="match status" value="1"/>
</dbReference>
<evidence type="ECO:0000256" key="6">
    <source>
        <dbReference type="ARBA" id="ARBA00023026"/>
    </source>
</evidence>
<keyword evidence="7" id="KW-0472">Membrane</keyword>
<dbReference type="SUPFAM" id="SSF51120">
    <property type="entry name" value="beta-Roll"/>
    <property type="match status" value="5"/>
</dbReference>
<dbReference type="PROSITE" id="PS50268">
    <property type="entry name" value="CADHERIN_2"/>
    <property type="match status" value="1"/>
</dbReference>
<evidence type="ECO:0000256" key="4">
    <source>
        <dbReference type="ARBA" id="ARBA00022656"/>
    </source>
</evidence>
<dbReference type="CDD" id="cd11304">
    <property type="entry name" value="Cadherin_repeat"/>
    <property type="match status" value="1"/>
</dbReference>
<evidence type="ECO:0000259" key="8">
    <source>
        <dbReference type="PROSITE" id="PS50268"/>
    </source>
</evidence>
<dbReference type="InterPro" id="IPR001343">
    <property type="entry name" value="Hemolysn_Ca-bd"/>
</dbReference>
<keyword evidence="3" id="KW-0964">Secreted</keyword>
<proteinExistence type="predicted"/>
<evidence type="ECO:0000256" key="7">
    <source>
        <dbReference type="ARBA" id="ARBA00023136"/>
    </source>
</evidence>
<keyword evidence="10" id="KW-1185">Reference proteome</keyword>
<dbReference type="InterPro" id="IPR050557">
    <property type="entry name" value="RTX_toxin/Mannuronan_C5-epim"/>
</dbReference>
<dbReference type="PANTHER" id="PTHR38340">
    <property type="entry name" value="S-LAYER PROTEIN"/>
    <property type="match status" value="1"/>
</dbReference>
<dbReference type="InterPro" id="IPR002126">
    <property type="entry name" value="Cadherin-like_dom"/>
</dbReference>
<evidence type="ECO:0000313" key="10">
    <source>
        <dbReference type="Proteomes" id="UP000532010"/>
    </source>
</evidence>
<gene>
    <name evidence="9" type="ORF">FHR70_003255</name>
</gene>
<dbReference type="PRINTS" id="PR00313">
    <property type="entry name" value="CABNDNGRPT"/>
</dbReference>
<keyword evidence="6" id="KW-0843">Virulence</keyword>
<evidence type="ECO:0000256" key="1">
    <source>
        <dbReference type="ARBA" id="ARBA00004370"/>
    </source>
</evidence>
<dbReference type="GO" id="GO:0005576">
    <property type="term" value="C:extracellular region"/>
    <property type="evidence" value="ECO:0007669"/>
    <property type="project" value="UniProtKB-SubCell"/>
</dbReference>
<evidence type="ECO:0000256" key="2">
    <source>
        <dbReference type="ARBA" id="ARBA00004613"/>
    </source>
</evidence>
<evidence type="ECO:0000313" key="9">
    <source>
        <dbReference type="EMBL" id="MBB3020174.1"/>
    </source>
</evidence>
<dbReference type="SUPFAM" id="SSF49313">
    <property type="entry name" value="Cadherin-like"/>
    <property type="match status" value="1"/>
</dbReference>
<feature type="domain" description="Cadherin" evidence="8">
    <location>
        <begin position="880"/>
        <end position="969"/>
    </location>
</feature>
<accession>A0A7W4VMZ5</accession>
<dbReference type="EMBL" id="JACHWB010000004">
    <property type="protein sequence ID" value="MBB3020174.1"/>
    <property type="molecule type" value="Genomic_DNA"/>
</dbReference>
<evidence type="ECO:0000256" key="3">
    <source>
        <dbReference type="ARBA" id="ARBA00022525"/>
    </source>
</evidence>
<dbReference type="Pfam" id="PF00028">
    <property type="entry name" value="Cadherin"/>
    <property type="match status" value="1"/>
</dbReference>
<dbReference type="GO" id="GO:0090729">
    <property type="term" value="F:toxin activity"/>
    <property type="evidence" value="ECO:0007669"/>
    <property type="project" value="UniProtKB-KW"/>
</dbReference>
<dbReference type="InterPro" id="IPR015919">
    <property type="entry name" value="Cadherin-like_sf"/>
</dbReference>
<dbReference type="PANTHER" id="PTHR38340:SF1">
    <property type="entry name" value="S-LAYER PROTEIN"/>
    <property type="match status" value="1"/>
</dbReference>